<keyword evidence="1" id="KW-0805">Transcription regulation</keyword>
<dbReference type="SUPFAM" id="SSF52540">
    <property type="entry name" value="P-loop containing nucleoside triphosphate hydrolases"/>
    <property type="match status" value="1"/>
</dbReference>
<dbReference type="PROSITE" id="PS50043">
    <property type="entry name" value="HTH_LUXR_2"/>
    <property type="match status" value="1"/>
</dbReference>
<proteinExistence type="predicted"/>
<dbReference type="CDD" id="cd06170">
    <property type="entry name" value="LuxR_C_like"/>
    <property type="match status" value="1"/>
</dbReference>
<evidence type="ECO:0000259" key="5">
    <source>
        <dbReference type="PROSITE" id="PS50043"/>
    </source>
</evidence>
<feature type="region of interest" description="Disordered" evidence="4">
    <location>
        <begin position="739"/>
        <end position="770"/>
    </location>
</feature>
<dbReference type="InterPro" id="IPR000792">
    <property type="entry name" value="Tscrpt_reg_LuxR_C"/>
</dbReference>
<keyword evidence="3" id="KW-0804">Transcription</keyword>
<dbReference type="SMART" id="SM00421">
    <property type="entry name" value="HTH_LUXR"/>
    <property type="match status" value="1"/>
</dbReference>
<dbReference type="GO" id="GO:0006355">
    <property type="term" value="P:regulation of DNA-templated transcription"/>
    <property type="evidence" value="ECO:0007669"/>
    <property type="project" value="InterPro"/>
</dbReference>
<feature type="domain" description="HTH luxR-type" evidence="5">
    <location>
        <begin position="762"/>
        <end position="827"/>
    </location>
</feature>
<name>A0A1Y5PNU0_9MYCO</name>
<organism evidence="6">
    <name type="scientific">uncultured Mycobacterium sp</name>
    <dbReference type="NCBI Taxonomy" id="171292"/>
    <lineage>
        <taxon>Bacteria</taxon>
        <taxon>Bacillati</taxon>
        <taxon>Actinomycetota</taxon>
        <taxon>Actinomycetes</taxon>
        <taxon>Mycobacteriales</taxon>
        <taxon>Mycobacteriaceae</taxon>
        <taxon>Mycobacterium</taxon>
        <taxon>environmental samples</taxon>
    </lineage>
</organism>
<evidence type="ECO:0000313" key="6">
    <source>
        <dbReference type="EMBL" id="SBS77811.1"/>
    </source>
</evidence>
<dbReference type="AlphaFoldDB" id="A0A1Y5PNU0"/>
<keyword evidence="2" id="KW-0238">DNA-binding</keyword>
<dbReference type="InterPro" id="IPR036388">
    <property type="entry name" value="WH-like_DNA-bd_sf"/>
</dbReference>
<dbReference type="NCBIfam" id="NF038181">
    <property type="entry name" value="reg_ATPase_IniR"/>
    <property type="match status" value="1"/>
</dbReference>
<dbReference type="PANTHER" id="PTHR44688">
    <property type="entry name" value="DNA-BINDING TRANSCRIPTIONAL ACTIVATOR DEVR_DOSR"/>
    <property type="match status" value="1"/>
</dbReference>
<dbReference type="EMBL" id="FLQS01000044">
    <property type="protein sequence ID" value="SBS77811.1"/>
    <property type="molecule type" value="Genomic_DNA"/>
</dbReference>
<dbReference type="InterPro" id="IPR016032">
    <property type="entry name" value="Sig_transdc_resp-reg_C-effctor"/>
</dbReference>
<evidence type="ECO:0000256" key="2">
    <source>
        <dbReference type="ARBA" id="ARBA00023125"/>
    </source>
</evidence>
<dbReference type="PROSITE" id="PS00622">
    <property type="entry name" value="HTH_LUXR_1"/>
    <property type="match status" value="1"/>
</dbReference>
<dbReference type="GO" id="GO:0003677">
    <property type="term" value="F:DNA binding"/>
    <property type="evidence" value="ECO:0007669"/>
    <property type="project" value="UniProtKB-KW"/>
</dbReference>
<evidence type="ECO:0000256" key="1">
    <source>
        <dbReference type="ARBA" id="ARBA00023015"/>
    </source>
</evidence>
<dbReference type="PANTHER" id="PTHR44688:SF16">
    <property type="entry name" value="DNA-BINDING TRANSCRIPTIONAL ACTIVATOR DEVR_DOSR"/>
    <property type="match status" value="1"/>
</dbReference>
<dbReference type="Pfam" id="PF00196">
    <property type="entry name" value="GerE"/>
    <property type="match status" value="1"/>
</dbReference>
<dbReference type="InterPro" id="IPR027417">
    <property type="entry name" value="P-loop_NTPase"/>
</dbReference>
<dbReference type="PRINTS" id="PR00038">
    <property type="entry name" value="HTHLUXR"/>
</dbReference>
<dbReference type="SUPFAM" id="SSF46894">
    <property type="entry name" value="C-terminal effector domain of the bipartite response regulators"/>
    <property type="match status" value="1"/>
</dbReference>
<evidence type="ECO:0000256" key="3">
    <source>
        <dbReference type="ARBA" id="ARBA00023163"/>
    </source>
</evidence>
<sequence>MTDLIPVQSLSPIVTDAVSALGSAPVKLLVTGGVGTGKSTLLAATREALRDKGSAVLTRPPTSGDPAAAAMVIDDAHLLTGAELRRLTELAGEPSSTVVVAVEPRDHDEDLQALITTIEREQPRITLGPMPPGELSRVLTDPSGHPPRTELVTNILVATAGIPFLVDAALASSRPYSAGSIAQAALFALIDRLRRLGEPELDALLIASLSRDLGAADLAAALDIPADEARLLIGRARATGLVEPAHSPHFLRSVHRATAQILGNARHHDIETALLRSQIAMSTLSPDLALRLAEHGVRDEQLADVLRRQAGGGRTDPASAAQIYRAAVDVGAVELRAQLADSLALAGECSDAASEADALLTSEDPAERAAAVRVAASVAMHNGNSAQSADLFGWLGPYPDAAVSAAAAIVLTATGDAAGAERALAVDSAGPPTAAARAARSLAEGLLSTLQAPYSTAAVKLGAAMAADYSATQVLPDSPAALVTLAALHGGDPVRARSVIARAVRADRDSDDALYGHRHRLLLAWTKMQDGQLAAAASDIAGIDGSYRRDALWSAALRTALARRGGDAGALHKHWYAAMEVLVEYSVDLFSLLPLGELWVASARISQQDRLVPALEQAFGLLESLGNPLTWSVPLRWAGVHAGILANDPAAVAPHGQALTAAAAHSPFAKALAGAGRTWLRVLAGQVDADEVAAAARGLAQFGLTADATRLAGQAALQTSEPKVSGLMLQVARDLKLSVGDSMGDDGQPHTPEPGGPGPGGARPMSSPLSDREREVAELLLLGMPYRDIGAQLFISAKTVEHHVARIRRRLGAESRSEMLSMLRAILTTES</sequence>
<gene>
    <name evidence="6" type="ORF">MHPYR_490024</name>
</gene>
<dbReference type="Gene3D" id="1.10.10.10">
    <property type="entry name" value="Winged helix-like DNA-binding domain superfamily/Winged helix DNA-binding domain"/>
    <property type="match status" value="1"/>
</dbReference>
<evidence type="ECO:0000256" key="4">
    <source>
        <dbReference type="SAM" id="MobiDB-lite"/>
    </source>
</evidence>
<accession>A0A1Y5PNU0</accession>
<protein>
    <submittedName>
        <fullName evidence="6">Regulatory protein LuxR</fullName>
    </submittedName>
</protein>
<reference evidence="6" key="1">
    <citation type="submission" date="2016-03" db="EMBL/GenBank/DDBJ databases">
        <authorList>
            <person name="Ploux O."/>
        </authorList>
    </citation>
    <scope>NUCLEOTIDE SEQUENCE</scope>
    <source>
        <strain evidence="6">UC10</strain>
    </source>
</reference>